<keyword evidence="6 7" id="KW-0998">Cell outer membrane</keyword>
<dbReference type="NCBIfam" id="TIGR04056">
    <property type="entry name" value="OMP_RagA_SusC"/>
    <property type="match status" value="1"/>
</dbReference>
<name>A0ABW5KBZ3_9SPHI</name>
<gene>
    <name evidence="9" type="ORF">ACFSR5_01960</name>
</gene>
<dbReference type="InterPro" id="IPR012910">
    <property type="entry name" value="Plug_dom"/>
</dbReference>
<dbReference type="Gene3D" id="2.60.40.1120">
    <property type="entry name" value="Carboxypeptidase-like, regulatory domain"/>
    <property type="match status" value="1"/>
</dbReference>
<dbReference type="Gene3D" id="2.40.170.20">
    <property type="entry name" value="TonB-dependent receptor, beta-barrel domain"/>
    <property type="match status" value="1"/>
</dbReference>
<dbReference type="RefSeq" id="WP_380900157.1">
    <property type="nucleotide sequence ID" value="NZ_JBHUEG010000002.1"/>
</dbReference>
<proteinExistence type="inferred from homology"/>
<organism evidence="9 10">
    <name type="scientific">Sphingobacterium suaedae</name>
    <dbReference type="NCBI Taxonomy" id="1686402"/>
    <lineage>
        <taxon>Bacteria</taxon>
        <taxon>Pseudomonadati</taxon>
        <taxon>Bacteroidota</taxon>
        <taxon>Sphingobacteriia</taxon>
        <taxon>Sphingobacteriales</taxon>
        <taxon>Sphingobacteriaceae</taxon>
        <taxon>Sphingobacterium</taxon>
    </lineage>
</organism>
<dbReference type="InterPro" id="IPR023996">
    <property type="entry name" value="TonB-dep_OMP_SusC/RagA"/>
</dbReference>
<evidence type="ECO:0000256" key="5">
    <source>
        <dbReference type="ARBA" id="ARBA00023136"/>
    </source>
</evidence>
<evidence type="ECO:0000256" key="6">
    <source>
        <dbReference type="ARBA" id="ARBA00023237"/>
    </source>
</evidence>
<accession>A0ABW5KBZ3</accession>
<evidence type="ECO:0000256" key="4">
    <source>
        <dbReference type="ARBA" id="ARBA00022692"/>
    </source>
</evidence>
<dbReference type="InterPro" id="IPR039426">
    <property type="entry name" value="TonB-dep_rcpt-like"/>
</dbReference>
<dbReference type="Gene3D" id="2.170.130.10">
    <property type="entry name" value="TonB-dependent receptor, plug domain"/>
    <property type="match status" value="1"/>
</dbReference>
<keyword evidence="5 7" id="KW-0472">Membrane</keyword>
<dbReference type="Pfam" id="PF13715">
    <property type="entry name" value="CarbopepD_reg_2"/>
    <property type="match status" value="1"/>
</dbReference>
<dbReference type="InterPro" id="IPR037066">
    <property type="entry name" value="Plug_dom_sf"/>
</dbReference>
<dbReference type="Proteomes" id="UP001597545">
    <property type="component" value="Unassembled WGS sequence"/>
</dbReference>
<dbReference type="EMBL" id="JBHULR010000001">
    <property type="protein sequence ID" value="MFD2546404.1"/>
    <property type="molecule type" value="Genomic_DNA"/>
</dbReference>
<comment type="similarity">
    <text evidence="7">Belongs to the TonB-dependent receptor family.</text>
</comment>
<dbReference type="SUPFAM" id="SSF56935">
    <property type="entry name" value="Porins"/>
    <property type="match status" value="1"/>
</dbReference>
<evidence type="ECO:0000313" key="9">
    <source>
        <dbReference type="EMBL" id="MFD2546404.1"/>
    </source>
</evidence>
<evidence type="ECO:0000256" key="7">
    <source>
        <dbReference type="PROSITE-ProRule" id="PRU01360"/>
    </source>
</evidence>
<keyword evidence="2 7" id="KW-0813">Transport</keyword>
<evidence type="ECO:0000256" key="1">
    <source>
        <dbReference type="ARBA" id="ARBA00004571"/>
    </source>
</evidence>
<dbReference type="InterPro" id="IPR008969">
    <property type="entry name" value="CarboxyPept-like_regulatory"/>
</dbReference>
<evidence type="ECO:0000259" key="8">
    <source>
        <dbReference type="Pfam" id="PF07715"/>
    </source>
</evidence>
<keyword evidence="4 7" id="KW-0812">Transmembrane</keyword>
<comment type="caution">
    <text evidence="9">The sequence shown here is derived from an EMBL/GenBank/DDBJ whole genome shotgun (WGS) entry which is preliminary data.</text>
</comment>
<evidence type="ECO:0000256" key="3">
    <source>
        <dbReference type="ARBA" id="ARBA00022452"/>
    </source>
</evidence>
<keyword evidence="3 7" id="KW-1134">Transmembrane beta strand</keyword>
<dbReference type="PROSITE" id="PS52016">
    <property type="entry name" value="TONB_DEPENDENT_REC_3"/>
    <property type="match status" value="1"/>
</dbReference>
<dbReference type="InterPro" id="IPR023997">
    <property type="entry name" value="TonB-dep_OMP_SusC/RagA_CS"/>
</dbReference>
<feature type="domain" description="TonB-dependent receptor plug" evidence="8">
    <location>
        <begin position="194"/>
        <end position="301"/>
    </location>
</feature>
<sequence length="1061" mass="117530">MIKCTLLLILLTGYQAFSRGYGQNKVNIDLKRVSLKYVLQQVERQTNYRFLYNDEILLAYANKTIQVEDAELPELMKKALAGTHLRYQLRENNLVVITAVQEIVARGTVKDGANLPLVGVNVRLKGTKNETSTDSNGAFELKIAQKDATLEFSYVGFLSVERAVTHEEFMEVVMQPSTTDISEVVVVGYGTQRKADVTGAIGSVGSSTIARAATPNAAGALQGQVPGVVVTKNAGKPGGGFNITIRGINSIGGSSYPLLVIDGVPSNAGLGDLNPADIEKIDVLKDASATAIYGSRGAKGVVIVTTKRGKAGKTNIAYDAYIGARTPTNLPTMMDGPAYVRYRTEMFKAQGRSTERDNAAFFTPEQWQRIDANDFTDWTALILENGLQMNHNVSASGGDEKTQFSIGAGLMEEEGNVAPESFKRYSLRGNVDRAINDKWKVGLNMYMTQNLQNIGSSEALRSAYRLPPVAAAYDENGERIFRVYGTDAVTNPMFDQENEIRRLRSFRTFGNLYLQVKPLDYLTLNSTISPSYYAERTGYYFGPFSKERLGESLPTQGNNATSEQFTWVLDNQAIFEQQIDIHKITATVVQSMQKDRTESNFITAEGLPYESLWYNLATGPTVRAYGSGFIQSTLVSYMGRVNYSFDDRFLLTATGRWDGSSRLADGNKWGFFPSASVAWRLSNEAFMAEISAVNDLKLRVSYGVSGNDRVNPYSTQAALSQTYYDFGGAVAPGYAPGQLPNKNLTWEKTGELNVGLDFSVLNGRVSGNVDVYDRKINNILLDRLLPAPSGWESITDNIGKLQNSGIEVGLNTLNVTAGEFSWRTDFVFDKNRNKILELSGGKRDDIGNRLFIGQPVQVNYDYVFDGIWQTNQSEAAMVYNQKPGQIRVKDLDNNGIINADDRQIIGKRVPEWTGSIANTFKYGDIDLYFMLYTRQGEQFNSSFDATLMNYNSPYKQVEVDYWTLDNPSEKHFQPGNPGPYAGVINYRDVSFVRVGNITLGYRLSSSLTQRLGLQNVRVYATATNPFTFTKYEGFDPEWPSQNSYGTAISSASYLFGLNLSF</sequence>
<dbReference type="SUPFAM" id="SSF49464">
    <property type="entry name" value="Carboxypeptidase regulatory domain-like"/>
    <property type="match status" value="1"/>
</dbReference>
<dbReference type="Pfam" id="PF07715">
    <property type="entry name" value="Plug"/>
    <property type="match status" value="1"/>
</dbReference>
<protein>
    <submittedName>
        <fullName evidence="9">SusC/RagA family TonB-linked outer membrane protein</fullName>
    </submittedName>
</protein>
<reference evidence="10" key="1">
    <citation type="journal article" date="2019" name="Int. J. Syst. Evol. Microbiol.">
        <title>The Global Catalogue of Microorganisms (GCM) 10K type strain sequencing project: providing services to taxonomists for standard genome sequencing and annotation.</title>
        <authorList>
            <consortium name="The Broad Institute Genomics Platform"/>
            <consortium name="The Broad Institute Genome Sequencing Center for Infectious Disease"/>
            <person name="Wu L."/>
            <person name="Ma J."/>
        </authorList>
    </citation>
    <scope>NUCLEOTIDE SEQUENCE [LARGE SCALE GENOMIC DNA]</scope>
    <source>
        <strain evidence="10">KCTC 42662</strain>
    </source>
</reference>
<dbReference type="InterPro" id="IPR036942">
    <property type="entry name" value="Beta-barrel_TonB_sf"/>
</dbReference>
<evidence type="ECO:0000256" key="2">
    <source>
        <dbReference type="ARBA" id="ARBA00022448"/>
    </source>
</evidence>
<evidence type="ECO:0000313" key="10">
    <source>
        <dbReference type="Proteomes" id="UP001597545"/>
    </source>
</evidence>
<dbReference type="NCBIfam" id="TIGR04057">
    <property type="entry name" value="SusC_RagA_signa"/>
    <property type="match status" value="1"/>
</dbReference>
<keyword evidence="10" id="KW-1185">Reference proteome</keyword>
<comment type="subcellular location">
    <subcellularLocation>
        <location evidence="1 7">Cell outer membrane</location>
        <topology evidence="1 7">Multi-pass membrane protein</topology>
    </subcellularLocation>
</comment>